<dbReference type="EMBL" id="AWUE01017447">
    <property type="protein sequence ID" value="OMO87014.1"/>
    <property type="molecule type" value="Genomic_DNA"/>
</dbReference>
<evidence type="ECO:0000313" key="1">
    <source>
        <dbReference type="EMBL" id="OMO87014.1"/>
    </source>
</evidence>
<proteinExistence type="predicted"/>
<dbReference type="AlphaFoldDB" id="A0A1R3IWS8"/>
<dbReference type="Proteomes" id="UP000187203">
    <property type="component" value="Unassembled WGS sequence"/>
</dbReference>
<protein>
    <submittedName>
        <fullName evidence="1">Uncharacterized protein</fullName>
    </submittedName>
</protein>
<reference evidence="2" key="1">
    <citation type="submission" date="2013-09" db="EMBL/GenBank/DDBJ databases">
        <title>Corchorus olitorius genome sequencing.</title>
        <authorList>
            <person name="Alam M."/>
            <person name="Haque M.S."/>
            <person name="Islam M.S."/>
            <person name="Emdad E.M."/>
            <person name="Islam M.M."/>
            <person name="Ahmed B."/>
            <person name="Halim A."/>
            <person name="Hossen Q.M.M."/>
            <person name="Hossain M.Z."/>
            <person name="Ahmed R."/>
            <person name="Khan M.M."/>
            <person name="Islam R."/>
            <person name="Rashid M.M."/>
            <person name="Khan S.A."/>
            <person name="Rahman M.S."/>
            <person name="Alam M."/>
            <person name="Yahiya A.S."/>
            <person name="Khan M.S."/>
            <person name="Azam M.S."/>
            <person name="Haque T."/>
            <person name="Lashkar M.Z.H."/>
            <person name="Akhand A.I."/>
            <person name="Morshed G."/>
            <person name="Roy S."/>
            <person name="Uddin K.S."/>
            <person name="Rabeya T."/>
            <person name="Hossain A.S."/>
            <person name="Chowdhury A."/>
            <person name="Snigdha A.R."/>
            <person name="Mortoza M.S."/>
            <person name="Matin S.A."/>
            <person name="Hoque S.M.E."/>
            <person name="Islam M.K."/>
            <person name="Roy D.K."/>
            <person name="Haider R."/>
            <person name="Moosa M.M."/>
            <person name="Elias S.M."/>
            <person name="Hasan A.M."/>
            <person name="Jahan S."/>
            <person name="Shafiuddin M."/>
            <person name="Mahmood N."/>
            <person name="Shommy N.S."/>
        </authorList>
    </citation>
    <scope>NUCLEOTIDE SEQUENCE [LARGE SCALE GENOMIC DNA]</scope>
    <source>
        <strain evidence="2">cv. O-4</strain>
    </source>
</reference>
<comment type="caution">
    <text evidence="1">The sequence shown here is derived from an EMBL/GenBank/DDBJ whole genome shotgun (WGS) entry which is preliminary data.</text>
</comment>
<evidence type="ECO:0000313" key="2">
    <source>
        <dbReference type="Proteomes" id="UP000187203"/>
    </source>
</evidence>
<keyword evidence="2" id="KW-1185">Reference proteome</keyword>
<name>A0A1R3IWS8_9ROSI</name>
<organism evidence="1 2">
    <name type="scientific">Corchorus olitorius</name>
    <dbReference type="NCBI Taxonomy" id="93759"/>
    <lineage>
        <taxon>Eukaryota</taxon>
        <taxon>Viridiplantae</taxon>
        <taxon>Streptophyta</taxon>
        <taxon>Embryophyta</taxon>
        <taxon>Tracheophyta</taxon>
        <taxon>Spermatophyta</taxon>
        <taxon>Magnoliopsida</taxon>
        <taxon>eudicotyledons</taxon>
        <taxon>Gunneridae</taxon>
        <taxon>Pentapetalae</taxon>
        <taxon>rosids</taxon>
        <taxon>malvids</taxon>
        <taxon>Malvales</taxon>
        <taxon>Malvaceae</taxon>
        <taxon>Grewioideae</taxon>
        <taxon>Apeibeae</taxon>
        <taxon>Corchorus</taxon>
    </lineage>
</organism>
<accession>A0A1R3IWS8</accession>
<sequence>MGSIEGDEFVLGKRIRIRWMSWLHSRCDEGKQHEHRDNTCRS</sequence>
<gene>
    <name evidence="1" type="ORF">COLO4_20825</name>
</gene>